<feature type="non-terminal residue" evidence="1">
    <location>
        <position position="1"/>
    </location>
</feature>
<dbReference type="InterPro" id="IPR021109">
    <property type="entry name" value="Peptidase_aspartic_dom_sf"/>
</dbReference>
<dbReference type="Gene3D" id="2.40.70.10">
    <property type="entry name" value="Acid Proteases"/>
    <property type="match status" value="1"/>
</dbReference>
<dbReference type="CDD" id="cd00303">
    <property type="entry name" value="retropepsin_like"/>
    <property type="match status" value="1"/>
</dbReference>
<dbReference type="EMBL" id="BKCJ010001267">
    <property type="protein sequence ID" value="GEU40162.1"/>
    <property type="molecule type" value="Genomic_DNA"/>
</dbReference>
<proteinExistence type="predicted"/>
<reference evidence="1" key="1">
    <citation type="journal article" date="2019" name="Sci. Rep.">
        <title>Draft genome of Tanacetum cinerariifolium, the natural source of mosquito coil.</title>
        <authorList>
            <person name="Yamashiro T."/>
            <person name="Shiraishi A."/>
            <person name="Satake H."/>
            <person name="Nakayama K."/>
        </authorList>
    </citation>
    <scope>NUCLEOTIDE SEQUENCE</scope>
</reference>
<name>A0A6L2JU78_TANCI</name>
<gene>
    <name evidence="1" type="ORF">Tci_012140</name>
</gene>
<accession>A0A6L2JU78</accession>
<protein>
    <submittedName>
        <fullName evidence="1">RVP_2 domain-containing protein</fullName>
    </submittedName>
</protein>
<sequence>DQDAKYALSKLLQMGTVEDYQREFEMLIKRVTIPEYLLSRFISPDLNWIYNVYSLEFFKACITEARFEIIAKEEKEHIVENKIDVILPLQGEFASPKAKGSLNADEYIGVEEVVAGGKALRIGEDDDLGDSVTNAGKDWQGDVHVLIDNGSTHNFIRTDVVKKLCLPTHFTKVFKVYIGRGETLLCENMCAHVAIEIQCLRKKVDLYMLLMKGIFRRQQQQIATNAKIQRRLWDPEINIYFRHHLEDKVVVKEWGMIRPRFE</sequence>
<evidence type="ECO:0000313" key="1">
    <source>
        <dbReference type="EMBL" id="GEU40162.1"/>
    </source>
</evidence>
<comment type="caution">
    <text evidence="1">The sequence shown here is derived from an EMBL/GenBank/DDBJ whole genome shotgun (WGS) entry which is preliminary data.</text>
</comment>
<dbReference type="Pfam" id="PF08284">
    <property type="entry name" value="RVP_2"/>
    <property type="match status" value="1"/>
</dbReference>
<organism evidence="1">
    <name type="scientific">Tanacetum cinerariifolium</name>
    <name type="common">Dalmatian daisy</name>
    <name type="synonym">Chrysanthemum cinerariifolium</name>
    <dbReference type="NCBI Taxonomy" id="118510"/>
    <lineage>
        <taxon>Eukaryota</taxon>
        <taxon>Viridiplantae</taxon>
        <taxon>Streptophyta</taxon>
        <taxon>Embryophyta</taxon>
        <taxon>Tracheophyta</taxon>
        <taxon>Spermatophyta</taxon>
        <taxon>Magnoliopsida</taxon>
        <taxon>eudicotyledons</taxon>
        <taxon>Gunneridae</taxon>
        <taxon>Pentapetalae</taxon>
        <taxon>asterids</taxon>
        <taxon>campanulids</taxon>
        <taxon>Asterales</taxon>
        <taxon>Asteraceae</taxon>
        <taxon>Asteroideae</taxon>
        <taxon>Anthemideae</taxon>
        <taxon>Anthemidinae</taxon>
        <taxon>Tanacetum</taxon>
    </lineage>
</organism>
<dbReference type="AlphaFoldDB" id="A0A6L2JU78"/>